<evidence type="ECO:0000313" key="3">
    <source>
        <dbReference type="Proteomes" id="UP000434036"/>
    </source>
</evidence>
<dbReference type="PANTHER" id="PTHR34448">
    <property type="entry name" value="AMINOPEPTIDASE"/>
    <property type="match status" value="1"/>
</dbReference>
<accession>A0A6N8U7H1</accession>
<organism evidence="2 3">
    <name type="scientific">Copranaerobaculum intestinale</name>
    <dbReference type="NCBI Taxonomy" id="2692629"/>
    <lineage>
        <taxon>Bacteria</taxon>
        <taxon>Bacillati</taxon>
        <taxon>Bacillota</taxon>
        <taxon>Erysipelotrichia</taxon>
        <taxon>Erysipelotrichales</taxon>
        <taxon>Erysipelotrichaceae</taxon>
        <taxon>Copranaerobaculum</taxon>
    </lineage>
</organism>
<dbReference type="AlphaFoldDB" id="A0A6N8U7H1"/>
<reference evidence="2 3" key="2">
    <citation type="submission" date="2020-01" db="EMBL/GenBank/DDBJ databases">
        <title>Clostridiaceae sp. nov. isolated from the gut of human by culturomics.</title>
        <authorList>
            <person name="Chang Y."/>
        </authorList>
    </citation>
    <scope>NUCLEOTIDE SEQUENCE [LARGE SCALE GENOMIC DNA]</scope>
    <source>
        <strain evidence="2 3">DONG20-135</strain>
    </source>
</reference>
<dbReference type="InterPro" id="IPR052170">
    <property type="entry name" value="M29_Exopeptidase"/>
</dbReference>
<dbReference type="SUPFAM" id="SSF144052">
    <property type="entry name" value="Thermophilic metalloprotease-like"/>
    <property type="match status" value="1"/>
</dbReference>
<keyword evidence="2" id="KW-0645">Protease</keyword>
<dbReference type="InterPro" id="IPR000787">
    <property type="entry name" value="Peptidase_M29"/>
</dbReference>
<comment type="caution">
    <text evidence="2">The sequence shown here is derived from an EMBL/GenBank/DDBJ whole genome shotgun (WGS) entry which is preliminary data.</text>
</comment>
<evidence type="ECO:0000256" key="1">
    <source>
        <dbReference type="ARBA" id="ARBA00022723"/>
    </source>
</evidence>
<evidence type="ECO:0000313" key="2">
    <source>
        <dbReference type="EMBL" id="MXQ73485.1"/>
    </source>
</evidence>
<dbReference type="RefSeq" id="WP_160624930.1">
    <property type="nucleotide sequence ID" value="NZ_WUUQ01000002.1"/>
</dbReference>
<proteinExistence type="predicted"/>
<dbReference type="Proteomes" id="UP000434036">
    <property type="component" value="Unassembled WGS sequence"/>
</dbReference>
<protein>
    <submittedName>
        <fullName evidence="2">Aminopeptidase</fullName>
    </submittedName>
</protein>
<gene>
    <name evidence="2" type="ORF">GSF08_06010</name>
</gene>
<dbReference type="Pfam" id="PF02073">
    <property type="entry name" value="Peptidase_M29"/>
    <property type="match status" value="1"/>
</dbReference>
<name>A0A6N8U7H1_9FIRM</name>
<dbReference type="GO" id="GO:0046872">
    <property type="term" value="F:metal ion binding"/>
    <property type="evidence" value="ECO:0007669"/>
    <property type="project" value="UniProtKB-KW"/>
</dbReference>
<dbReference type="PANTHER" id="PTHR34448:SF1">
    <property type="entry name" value="BLL6088 PROTEIN"/>
    <property type="match status" value="1"/>
</dbReference>
<sequence>MDKQTIVDIVKASGVKEGEMVFIHYWGENENKELADQFMCAVTALHATPVLLQQSRKLNRELFLNVDEHCFDDRYFDMLSHFDAVIDIFTYRPVVLNADIGDSQMKLYRRYMSQLFPAFMKSKRVTQIRIPTLENAQESGLEPNDFMQRMELAYAISYDDLKIACQNQIDQLAKQSHLTLCTGDHAKLHFTLTGRQWITDAGDGDMPCGEVFIAPLEDQTYGTVYYDDLFIEDLGHFTQVTIEVEKGCFMGADQTEVNQFINRLDPADRVVCELGLGMNPNITSLCGYTVLDEKMADTFHIAIGMNDMFGGQNHASVHIDLVGRGSLINENGDCIW</sequence>
<dbReference type="GO" id="GO:0004177">
    <property type="term" value="F:aminopeptidase activity"/>
    <property type="evidence" value="ECO:0007669"/>
    <property type="project" value="UniProtKB-KW"/>
</dbReference>
<keyword evidence="1" id="KW-0479">Metal-binding</keyword>
<dbReference type="GO" id="GO:0006508">
    <property type="term" value="P:proteolysis"/>
    <property type="evidence" value="ECO:0007669"/>
    <property type="project" value="InterPro"/>
</dbReference>
<keyword evidence="2" id="KW-0031">Aminopeptidase</keyword>
<reference evidence="2 3" key="1">
    <citation type="submission" date="2019-12" db="EMBL/GenBank/DDBJ databases">
        <authorList>
            <person name="Yang R."/>
        </authorList>
    </citation>
    <scope>NUCLEOTIDE SEQUENCE [LARGE SCALE GENOMIC DNA]</scope>
    <source>
        <strain evidence="2 3">DONG20-135</strain>
    </source>
</reference>
<keyword evidence="2" id="KW-0378">Hydrolase</keyword>
<dbReference type="EMBL" id="WUUQ01000002">
    <property type="protein sequence ID" value="MXQ73485.1"/>
    <property type="molecule type" value="Genomic_DNA"/>
</dbReference>
<keyword evidence="3" id="KW-1185">Reference proteome</keyword>